<dbReference type="SUPFAM" id="SSF58104">
    <property type="entry name" value="Methyl-accepting chemotaxis protein (MCP) signaling domain"/>
    <property type="match status" value="1"/>
</dbReference>
<gene>
    <name evidence="7" type="ORF">SAMN04489757_11526</name>
</gene>
<evidence type="ECO:0000259" key="6">
    <source>
        <dbReference type="PROSITE" id="PS50885"/>
    </source>
</evidence>
<dbReference type="Gene3D" id="1.10.8.500">
    <property type="entry name" value="HAMP domain in histidine kinase"/>
    <property type="match status" value="1"/>
</dbReference>
<dbReference type="Proteomes" id="UP000198806">
    <property type="component" value="Unassembled WGS sequence"/>
</dbReference>
<dbReference type="RefSeq" id="WP_091686580.1">
    <property type="nucleotide sequence ID" value="NZ_BAABFM010000024.1"/>
</dbReference>
<dbReference type="PANTHER" id="PTHR32089">
    <property type="entry name" value="METHYL-ACCEPTING CHEMOTAXIS PROTEIN MCPB"/>
    <property type="match status" value="1"/>
</dbReference>
<dbReference type="Pfam" id="PF00672">
    <property type="entry name" value="HAMP"/>
    <property type="match status" value="1"/>
</dbReference>
<comment type="similarity">
    <text evidence="2">Belongs to the methyl-accepting chemotaxis (MCP) protein family.</text>
</comment>
<dbReference type="SMART" id="SM00283">
    <property type="entry name" value="MA"/>
    <property type="match status" value="1"/>
</dbReference>
<dbReference type="AlphaFoldDB" id="A0A1I5FNK3"/>
<dbReference type="SMART" id="SM00304">
    <property type="entry name" value="HAMP"/>
    <property type="match status" value="1"/>
</dbReference>
<dbReference type="PANTHER" id="PTHR32089:SF112">
    <property type="entry name" value="LYSOZYME-LIKE PROTEIN-RELATED"/>
    <property type="match status" value="1"/>
</dbReference>
<dbReference type="Gene3D" id="1.10.287.950">
    <property type="entry name" value="Methyl-accepting chemotaxis protein"/>
    <property type="match status" value="1"/>
</dbReference>
<dbReference type="GO" id="GO:0016020">
    <property type="term" value="C:membrane"/>
    <property type="evidence" value="ECO:0007669"/>
    <property type="project" value="InterPro"/>
</dbReference>
<keyword evidence="4" id="KW-0472">Membrane</keyword>
<dbReference type="STRING" id="1527.SAMN04489757_11526"/>
<keyword evidence="8" id="KW-1185">Reference proteome</keyword>
<dbReference type="EMBL" id="FOWD01000015">
    <property type="protein sequence ID" value="SFO25368.1"/>
    <property type="molecule type" value="Genomic_DNA"/>
</dbReference>
<dbReference type="CDD" id="cd06225">
    <property type="entry name" value="HAMP"/>
    <property type="match status" value="1"/>
</dbReference>
<dbReference type="PROSITE" id="PS50885">
    <property type="entry name" value="HAMP"/>
    <property type="match status" value="1"/>
</dbReference>
<dbReference type="InterPro" id="IPR004089">
    <property type="entry name" value="MCPsignal_dom"/>
</dbReference>
<feature type="domain" description="HAMP" evidence="6">
    <location>
        <begin position="353"/>
        <end position="405"/>
    </location>
</feature>
<dbReference type="GO" id="GO:0007165">
    <property type="term" value="P:signal transduction"/>
    <property type="evidence" value="ECO:0007669"/>
    <property type="project" value="UniProtKB-KW"/>
</dbReference>
<dbReference type="InterPro" id="IPR003660">
    <property type="entry name" value="HAMP_dom"/>
</dbReference>
<organism evidence="7 8">
    <name type="scientific">Anaerocolumna aminovalerica</name>
    <dbReference type="NCBI Taxonomy" id="1527"/>
    <lineage>
        <taxon>Bacteria</taxon>
        <taxon>Bacillati</taxon>
        <taxon>Bacillota</taxon>
        <taxon>Clostridia</taxon>
        <taxon>Lachnospirales</taxon>
        <taxon>Lachnospiraceae</taxon>
        <taxon>Anaerocolumna</taxon>
    </lineage>
</organism>
<dbReference type="Pfam" id="PF00015">
    <property type="entry name" value="MCPsignal"/>
    <property type="match status" value="1"/>
</dbReference>
<dbReference type="PROSITE" id="PS50111">
    <property type="entry name" value="CHEMOTAXIS_TRANSDUC_2"/>
    <property type="match status" value="1"/>
</dbReference>
<sequence length="711" mass="78038">MKKGIKSKEDLINKKIKKLFSKSSNSINKIPIKKYIFGIKTKLILSFFITVCFIIVLGMVSYSKSSKDIKENYINNGKISLDMMAEYYELGMNTVETKAIQIDSDGVLKKYYTGAYKHNPLEESNRYNEIKKSIMASSVADEIVQDITIIAGYGNGIHSGSTLDNSVYTGFLDSGEKTLFDSAGDTTVWVGNHTYLDETIKTSQDKYSLSMIRELSSGGSKHKGYIIIDIKKEFVDNILAKANFGDGSITGIITMDGREILYGNYHDEFAFSKESFFQDTLKADKKDVYEYVNYGGKDYLFLYSSIGTSKASICTLIPKEGIMKQAESVKQVTLTIVLISSIIAILIGTTIASGISRTINKINRVLHMVSEGNLAAEIQVKRKDEFSILSRSINNMIDSMKYLITQITGVSSLVTGTATDVNTESEVLLKATEDISRVIYNIEQGVNQQAEDAQNCLLLMEKLAEEINMVCSNTTEMEDISLNTKEVVGKGITILNDLNVKAKNTSEITLTVIDNIENLANQSSSIFKIVETIRDIAEQTNLLSLNASIEAARAGSAGKGFAVVADEIRKLAEQSATSVGHISLIIEDIQKQTTLTVSSAKQAEEIVASQSSALKDTIHVFDDINKHIENMTYKLNKITNGMNGIERAKDSTLESIESISATSEETAAASSELNITVQGQLDAVQGLNQSANGLNDSSIELKEAVSKFKID</sequence>
<proteinExistence type="inferred from homology"/>
<feature type="transmembrane region" description="Helical" evidence="4">
    <location>
        <begin position="332"/>
        <end position="355"/>
    </location>
</feature>
<protein>
    <submittedName>
        <fullName evidence="7">Methyl-accepting chemotaxis protein</fullName>
    </submittedName>
</protein>
<evidence type="ECO:0000256" key="3">
    <source>
        <dbReference type="PROSITE-ProRule" id="PRU00284"/>
    </source>
</evidence>
<keyword evidence="4" id="KW-1133">Transmembrane helix</keyword>
<evidence type="ECO:0000256" key="2">
    <source>
        <dbReference type="ARBA" id="ARBA00029447"/>
    </source>
</evidence>
<keyword evidence="4" id="KW-0812">Transmembrane</keyword>
<reference evidence="7 8" key="1">
    <citation type="submission" date="2016-10" db="EMBL/GenBank/DDBJ databases">
        <authorList>
            <person name="de Groot N.N."/>
        </authorList>
    </citation>
    <scope>NUCLEOTIDE SEQUENCE [LARGE SCALE GENOMIC DNA]</scope>
    <source>
        <strain evidence="7 8">DSM 1283</strain>
    </source>
</reference>
<evidence type="ECO:0000256" key="4">
    <source>
        <dbReference type="SAM" id="Phobius"/>
    </source>
</evidence>
<dbReference type="Gene3D" id="3.30.450.20">
    <property type="entry name" value="PAS domain"/>
    <property type="match status" value="1"/>
</dbReference>
<feature type="transmembrane region" description="Helical" evidence="4">
    <location>
        <begin position="43"/>
        <end position="62"/>
    </location>
</feature>
<evidence type="ECO:0000256" key="1">
    <source>
        <dbReference type="ARBA" id="ARBA00023224"/>
    </source>
</evidence>
<accession>A0A1I5FNK3</accession>
<evidence type="ECO:0000259" key="5">
    <source>
        <dbReference type="PROSITE" id="PS50111"/>
    </source>
</evidence>
<evidence type="ECO:0000313" key="8">
    <source>
        <dbReference type="Proteomes" id="UP000198806"/>
    </source>
</evidence>
<name>A0A1I5FNK3_9FIRM</name>
<dbReference type="OrthoDB" id="9814363at2"/>
<keyword evidence="1 3" id="KW-0807">Transducer</keyword>
<evidence type="ECO:0000313" key="7">
    <source>
        <dbReference type="EMBL" id="SFO25368.1"/>
    </source>
</evidence>
<feature type="domain" description="Methyl-accepting transducer" evidence="5">
    <location>
        <begin position="424"/>
        <end position="674"/>
    </location>
</feature>